<evidence type="ECO:0000256" key="1">
    <source>
        <dbReference type="PROSITE-ProRule" id="PRU00497"/>
    </source>
</evidence>
<organism evidence="2 3">
    <name type="scientific">Caerostris darwini</name>
    <dbReference type="NCBI Taxonomy" id="1538125"/>
    <lineage>
        <taxon>Eukaryota</taxon>
        <taxon>Metazoa</taxon>
        <taxon>Ecdysozoa</taxon>
        <taxon>Arthropoda</taxon>
        <taxon>Chelicerata</taxon>
        <taxon>Arachnida</taxon>
        <taxon>Araneae</taxon>
        <taxon>Araneomorphae</taxon>
        <taxon>Entelegynae</taxon>
        <taxon>Araneoidea</taxon>
        <taxon>Araneidae</taxon>
        <taxon>Caerostris</taxon>
    </lineage>
</organism>
<dbReference type="GO" id="GO:0008010">
    <property type="term" value="F:structural constituent of chitin-based larval cuticle"/>
    <property type="evidence" value="ECO:0007669"/>
    <property type="project" value="TreeGrafter"/>
</dbReference>
<sequence>MVTVAIDTVAMVTVAIDPEISLRILVGVAKPAGGEMSEHHRLDEGMRWRIVGRLEAGQSQAQMFALIVLSCVAMATSNRIHQPQPYKFGYSIKDHHGEQHREESGNGAGAVVGNYGFTDDRGIARQVNYVADHAGFRAQVKTNEPGTANQSPAAVRMISNDPYSRGAVRPYNSRPNQPLELSADPVLGLLGGYGYANNGYGYGNNRYGYGNNEYGYGSGMNGLGYGGYGKIGYGRSLGYNGGYGGVVNFGAPLIGGAIRGYDSRFVNVA</sequence>
<dbReference type="Proteomes" id="UP001054837">
    <property type="component" value="Unassembled WGS sequence"/>
</dbReference>
<accession>A0AAV4VPD1</accession>
<comment type="caution">
    <text evidence="2">The sequence shown here is derived from an EMBL/GenBank/DDBJ whole genome shotgun (WGS) entry which is preliminary data.</text>
</comment>
<dbReference type="AlphaFoldDB" id="A0AAV4VPD1"/>
<evidence type="ECO:0000313" key="2">
    <source>
        <dbReference type="EMBL" id="GIY71358.1"/>
    </source>
</evidence>
<dbReference type="EMBL" id="BPLQ01013317">
    <property type="protein sequence ID" value="GIY71358.1"/>
    <property type="molecule type" value="Genomic_DNA"/>
</dbReference>
<reference evidence="2 3" key="1">
    <citation type="submission" date="2021-06" db="EMBL/GenBank/DDBJ databases">
        <title>Caerostris darwini draft genome.</title>
        <authorList>
            <person name="Kono N."/>
            <person name="Arakawa K."/>
        </authorList>
    </citation>
    <scope>NUCLEOTIDE SEQUENCE [LARGE SCALE GENOMIC DNA]</scope>
</reference>
<dbReference type="InterPro" id="IPR000618">
    <property type="entry name" value="Insect_cuticle"/>
</dbReference>
<name>A0AAV4VPD1_9ARAC</name>
<gene>
    <name evidence="2" type="primary">CU168_15</name>
    <name evidence="2" type="ORF">CDAR_279571</name>
</gene>
<dbReference type="InterPro" id="IPR050468">
    <property type="entry name" value="Cuticle_Struct_Prot"/>
</dbReference>
<dbReference type="Pfam" id="PF00379">
    <property type="entry name" value="Chitin_bind_4"/>
    <property type="match status" value="1"/>
</dbReference>
<keyword evidence="3" id="KW-1185">Reference proteome</keyword>
<dbReference type="PROSITE" id="PS51155">
    <property type="entry name" value="CHIT_BIND_RR_2"/>
    <property type="match status" value="1"/>
</dbReference>
<proteinExistence type="predicted"/>
<evidence type="ECO:0000313" key="3">
    <source>
        <dbReference type="Proteomes" id="UP001054837"/>
    </source>
</evidence>
<keyword evidence="1" id="KW-0193">Cuticle</keyword>
<dbReference type="PANTHER" id="PTHR10380">
    <property type="entry name" value="CUTICLE PROTEIN"/>
    <property type="match status" value="1"/>
</dbReference>
<dbReference type="GO" id="GO:0062129">
    <property type="term" value="C:chitin-based extracellular matrix"/>
    <property type="evidence" value="ECO:0007669"/>
    <property type="project" value="TreeGrafter"/>
</dbReference>
<protein>
    <submittedName>
        <fullName evidence="2">Cuticle protein 16.8</fullName>
    </submittedName>
</protein>